<dbReference type="Proteomes" id="UP000011682">
    <property type="component" value="Unassembled WGS sequence"/>
</dbReference>
<evidence type="ECO:0000313" key="4">
    <source>
        <dbReference type="Proteomes" id="UP000011682"/>
    </source>
</evidence>
<evidence type="ECO:0000313" key="3">
    <source>
        <dbReference type="EMBL" id="EPX64936.1"/>
    </source>
</evidence>
<proteinExistence type="predicted"/>
<feature type="transmembrane region" description="Helical" evidence="2">
    <location>
        <begin position="134"/>
        <end position="160"/>
    </location>
</feature>
<sequence length="207" mass="22784">MISPDITDVSLLVLFEIKPWNERALQEGREEARRYITALNRTILDGAYFKGGTNFHGELLIRFARGQYIWRLEWKTSEPGVVQYQWTRSQKPFDSEAAAYKAAQWVDIEAEELRQYGGWVEKAVEGMMSRREKLATVTGTIGLVIDLIGGVATAVLWGAILGKKSSNTGVQQPPTQGGGQVIPFPTRPPPTAPPTQVPAAAGMSLSP</sequence>
<gene>
    <name evidence="3" type="ORF">D187_000359</name>
</gene>
<evidence type="ECO:0000256" key="1">
    <source>
        <dbReference type="SAM" id="MobiDB-lite"/>
    </source>
</evidence>
<name>S9PPF8_CYSF2</name>
<keyword evidence="2" id="KW-1133">Transmembrane helix</keyword>
<protein>
    <submittedName>
        <fullName evidence="3">Uncharacterized protein</fullName>
    </submittedName>
</protein>
<keyword evidence="2" id="KW-0812">Transmembrane</keyword>
<reference evidence="3" key="1">
    <citation type="submission" date="2013-05" db="EMBL/GenBank/DDBJ databases">
        <title>Genome assembly of Cystobacter fuscus DSM 2262.</title>
        <authorList>
            <person name="Sharma G."/>
            <person name="Khatri I."/>
            <person name="Kaur C."/>
            <person name="Mayilraj S."/>
            <person name="Subramanian S."/>
        </authorList>
    </citation>
    <scope>NUCLEOTIDE SEQUENCE [LARGE SCALE GENOMIC DNA]</scope>
    <source>
        <strain evidence="3">DSM 2262</strain>
    </source>
</reference>
<keyword evidence="2" id="KW-0472">Membrane</keyword>
<organism evidence="3 4">
    <name type="scientific">Cystobacter fuscus (strain ATCC 25194 / DSM 2262 / NBRC 100088 / M29)</name>
    <dbReference type="NCBI Taxonomy" id="1242864"/>
    <lineage>
        <taxon>Bacteria</taxon>
        <taxon>Pseudomonadati</taxon>
        <taxon>Myxococcota</taxon>
        <taxon>Myxococcia</taxon>
        <taxon>Myxococcales</taxon>
        <taxon>Cystobacterineae</taxon>
        <taxon>Archangiaceae</taxon>
        <taxon>Cystobacter</taxon>
    </lineage>
</organism>
<dbReference type="AlphaFoldDB" id="S9PPF8"/>
<dbReference type="EMBL" id="ANAH02000001">
    <property type="protein sequence ID" value="EPX64936.1"/>
    <property type="molecule type" value="Genomic_DNA"/>
</dbReference>
<accession>S9PPF8</accession>
<comment type="caution">
    <text evidence="3">The sequence shown here is derived from an EMBL/GenBank/DDBJ whole genome shotgun (WGS) entry which is preliminary data.</text>
</comment>
<feature type="region of interest" description="Disordered" evidence="1">
    <location>
        <begin position="166"/>
        <end position="207"/>
    </location>
</feature>
<evidence type="ECO:0000256" key="2">
    <source>
        <dbReference type="SAM" id="Phobius"/>
    </source>
</evidence>
<keyword evidence="4" id="KW-1185">Reference proteome</keyword>
<feature type="compositionally biased region" description="Pro residues" evidence="1">
    <location>
        <begin position="185"/>
        <end position="196"/>
    </location>
</feature>
<dbReference type="RefSeq" id="WP_002622200.1">
    <property type="nucleotide sequence ID" value="NZ_ANAH02000001.1"/>
</dbReference>